<proteinExistence type="predicted"/>
<reference evidence="3 4" key="1">
    <citation type="submission" date="2018-08" db="EMBL/GenBank/DDBJ databases">
        <title>Murine metabolic-syndrome-specific gut microbial biobank.</title>
        <authorList>
            <person name="Liu C."/>
        </authorList>
    </citation>
    <scope>NUCLEOTIDE SEQUENCE [LARGE SCALE GENOMIC DNA]</scope>
    <source>
        <strain evidence="3 4">28</strain>
    </source>
</reference>
<keyword evidence="4" id="KW-1185">Reference proteome</keyword>
<feature type="coiled-coil region" evidence="1">
    <location>
        <begin position="63"/>
        <end position="90"/>
    </location>
</feature>
<dbReference type="AlphaFoldDB" id="A0A845QK82"/>
<organism evidence="3 4">
    <name type="scientific">Anaerotruncus colihominis</name>
    <dbReference type="NCBI Taxonomy" id="169435"/>
    <lineage>
        <taxon>Bacteria</taxon>
        <taxon>Bacillati</taxon>
        <taxon>Bacillota</taxon>
        <taxon>Clostridia</taxon>
        <taxon>Eubacteriales</taxon>
        <taxon>Oscillospiraceae</taxon>
        <taxon>Anaerotruncus</taxon>
    </lineage>
</organism>
<protein>
    <submittedName>
        <fullName evidence="3">Uncharacterized protein</fullName>
    </submittedName>
</protein>
<gene>
    <name evidence="3" type="ORF">D0435_10120</name>
</gene>
<sequence>MLKNMFTQHLDIDDGLDIAGAGAEEPEVADPAEGEGGAEELEVADPVVEEGTPSAKTDVDSAWAQMRRRAEEAEARQAEVEAQNAMMAEALGLYFSGDPMELAVQARANATGVPLEFERERMQAEVERKNTEFENATLKNELQKIKIERMMEKGLADIQQIDAGVKDLTDLGEDFPKYIAAGLSSVDAYFAVKAKEAKTKVTPPKPIGSVNSARTESDYFTKEEVEAMSDEELEANLEAIERSWKKW</sequence>
<dbReference type="Proteomes" id="UP000446866">
    <property type="component" value="Unassembled WGS sequence"/>
</dbReference>
<evidence type="ECO:0000256" key="2">
    <source>
        <dbReference type="SAM" id="MobiDB-lite"/>
    </source>
</evidence>
<keyword evidence="1" id="KW-0175">Coiled coil</keyword>
<dbReference type="EMBL" id="QXWK01000018">
    <property type="protein sequence ID" value="NBH62006.1"/>
    <property type="molecule type" value="Genomic_DNA"/>
</dbReference>
<feature type="coiled-coil region" evidence="1">
    <location>
        <begin position="119"/>
        <end position="148"/>
    </location>
</feature>
<dbReference type="RefSeq" id="WP_160202293.1">
    <property type="nucleotide sequence ID" value="NZ_QXWK01000018.1"/>
</dbReference>
<name>A0A845QK82_9FIRM</name>
<accession>A0A845QK82</accession>
<feature type="region of interest" description="Disordered" evidence="2">
    <location>
        <begin position="20"/>
        <end position="59"/>
    </location>
</feature>
<evidence type="ECO:0000313" key="3">
    <source>
        <dbReference type="EMBL" id="NBH62006.1"/>
    </source>
</evidence>
<evidence type="ECO:0000256" key="1">
    <source>
        <dbReference type="SAM" id="Coils"/>
    </source>
</evidence>
<comment type="caution">
    <text evidence="3">The sequence shown here is derived from an EMBL/GenBank/DDBJ whole genome shotgun (WGS) entry which is preliminary data.</text>
</comment>
<feature type="compositionally biased region" description="Acidic residues" evidence="2">
    <location>
        <begin position="24"/>
        <end position="43"/>
    </location>
</feature>
<evidence type="ECO:0000313" key="4">
    <source>
        <dbReference type="Proteomes" id="UP000446866"/>
    </source>
</evidence>